<name>A0A1E5RUS6_HANUV</name>
<dbReference type="Gene3D" id="1.20.1280.20">
    <property type="entry name" value="HscB, C-terminal domain"/>
    <property type="match status" value="1"/>
</dbReference>
<sequence>MFSKLIKQPLFKRFISYDALFSQTIKSPTNYVINLDTLRKENRQLLLQNREDSVKTEEINDTYKNLSDDFLRYILYTNNLFNNNIEFGGLDSDPRFNKINDFEFLEEVMDTMEQTDNISNIEELETMKHNVEKTCIDLKMGIERDFEAKNFEDSLEKFMKFKYLNNVKKHIDQRIEVVEELEG</sequence>
<evidence type="ECO:0000256" key="2">
    <source>
        <dbReference type="ARBA" id="ARBA00023186"/>
    </source>
</evidence>
<keyword evidence="2" id="KW-0143">Chaperone</keyword>
<dbReference type="VEuPathDB" id="FungiDB:AWRI3580_g1470"/>
<feature type="domain" description="Co-chaperone HscB C-terminal oligomerisation" evidence="3">
    <location>
        <begin position="101"/>
        <end position="172"/>
    </location>
</feature>
<accession>A0A1E5RUS6</accession>
<dbReference type="GO" id="GO:0044571">
    <property type="term" value="P:[2Fe-2S] cluster assembly"/>
    <property type="evidence" value="ECO:0007669"/>
    <property type="project" value="InterPro"/>
</dbReference>
<dbReference type="AlphaFoldDB" id="A0A1E5RUS6"/>
<dbReference type="EMBL" id="LPNN01000003">
    <property type="protein sequence ID" value="OEJ90556.1"/>
    <property type="molecule type" value="Genomic_DNA"/>
</dbReference>
<gene>
    <name evidence="4" type="ORF">AWRI3580_g1470</name>
</gene>
<reference evidence="5" key="1">
    <citation type="journal article" date="2016" name="Genome Announc.">
        <title>Genome sequences of three species of Hanseniaspora isolated from spontaneous wine fermentations.</title>
        <authorList>
            <person name="Sternes P.R."/>
            <person name="Lee D."/>
            <person name="Kutyna D.R."/>
            <person name="Borneman A.R."/>
        </authorList>
    </citation>
    <scope>NUCLEOTIDE SEQUENCE [LARGE SCALE GENOMIC DNA]</scope>
    <source>
        <strain evidence="5">AWRI3580</strain>
    </source>
</reference>
<dbReference type="OrthoDB" id="448954at2759"/>
<organism evidence="4 5">
    <name type="scientific">Hanseniaspora uvarum</name>
    <name type="common">Yeast</name>
    <name type="synonym">Kloeckera apiculata</name>
    <dbReference type="NCBI Taxonomy" id="29833"/>
    <lineage>
        <taxon>Eukaryota</taxon>
        <taxon>Fungi</taxon>
        <taxon>Dikarya</taxon>
        <taxon>Ascomycota</taxon>
        <taxon>Saccharomycotina</taxon>
        <taxon>Saccharomycetes</taxon>
        <taxon>Saccharomycodales</taxon>
        <taxon>Saccharomycodaceae</taxon>
        <taxon>Hanseniaspora</taxon>
    </lineage>
</organism>
<evidence type="ECO:0000313" key="5">
    <source>
        <dbReference type="Proteomes" id="UP000095358"/>
    </source>
</evidence>
<proteinExistence type="inferred from homology"/>
<dbReference type="GO" id="GO:0001671">
    <property type="term" value="F:ATPase activator activity"/>
    <property type="evidence" value="ECO:0007669"/>
    <property type="project" value="InterPro"/>
</dbReference>
<dbReference type="InterPro" id="IPR004640">
    <property type="entry name" value="HscB"/>
</dbReference>
<dbReference type="InterPro" id="IPR009073">
    <property type="entry name" value="HscB_oligo_C"/>
</dbReference>
<evidence type="ECO:0000313" key="4">
    <source>
        <dbReference type="EMBL" id="OEJ90556.1"/>
    </source>
</evidence>
<comment type="caution">
    <text evidence="4">The sequence shown here is derived from an EMBL/GenBank/DDBJ whole genome shotgun (WGS) entry which is preliminary data.</text>
</comment>
<protein>
    <recommendedName>
        <fullName evidence="3">Co-chaperone HscB C-terminal oligomerisation domain-containing protein</fullName>
    </recommendedName>
</protein>
<dbReference type="Proteomes" id="UP000095358">
    <property type="component" value="Unassembled WGS sequence"/>
</dbReference>
<dbReference type="InterPro" id="IPR036386">
    <property type="entry name" value="HscB_C_sf"/>
</dbReference>
<evidence type="ECO:0000256" key="1">
    <source>
        <dbReference type="ARBA" id="ARBA00010476"/>
    </source>
</evidence>
<keyword evidence="5" id="KW-1185">Reference proteome</keyword>
<comment type="similarity">
    <text evidence="1">Belongs to the HscB family.</text>
</comment>
<dbReference type="PANTHER" id="PTHR14021:SF15">
    <property type="entry name" value="IRON-SULFUR CLUSTER CO-CHAPERONE PROTEIN HSCB"/>
    <property type="match status" value="1"/>
</dbReference>
<dbReference type="PANTHER" id="PTHR14021">
    <property type="entry name" value="IRON-SULFUR CLUSTER CO-CHAPERONE PROTEIN HSCB"/>
    <property type="match status" value="1"/>
</dbReference>
<dbReference type="GO" id="GO:0051259">
    <property type="term" value="P:protein complex oligomerization"/>
    <property type="evidence" value="ECO:0007669"/>
    <property type="project" value="InterPro"/>
</dbReference>
<dbReference type="SUPFAM" id="SSF47144">
    <property type="entry name" value="HSC20 (HSCB), C-terminal oligomerisation domain"/>
    <property type="match status" value="1"/>
</dbReference>
<dbReference type="GO" id="GO:0005739">
    <property type="term" value="C:mitochondrion"/>
    <property type="evidence" value="ECO:0007669"/>
    <property type="project" value="TreeGrafter"/>
</dbReference>
<dbReference type="GO" id="GO:0051087">
    <property type="term" value="F:protein-folding chaperone binding"/>
    <property type="evidence" value="ECO:0007669"/>
    <property type="project" value="InterPro"/>
</dbReference>
<dbReference type="Pfam" id="PF07743">
    <property type="entry name" value="HSCB_C"/>
    <property type="match status" value="1"/>
</dbReference>
<evidence type="ECO:0000259" key="3">
    <source>
        <dbReference type="Pfam" id="PF07743"/>
    </source>
</evidence>